<reference evidence="2" key="2">
    <citation type="journal article" date="2021" name="PeerJ">
        <title>Extensive microbial diversity within the chicken gut microbiome revealed by metagenomics and culture.</title>
        <authorList>
            <person name="Gilroy R."/>
            <person name="Ravi A."/>
            <person name="Getino M."/>
            <person name="Pursley I."/>
            <person name="Horton D.L."/>
            <person name="Alikhan N.F."/>
            <person name="Baker D."/>
            <person name="Gharbi K."/>
            <person name="Hall N."/>
            <person name="Watson M."/>
            <person name="Adriaenssens E.M."/>
            <person name="Foster-Nyarko E."/>
            <person name="Jarju S."/>
            <person name="Secka A."/>
            <person name="Antonio M."/>
            <person name="Oren A."/>
            <person name="Chaudhuri R.R."/>
            <person name="La Ragione R."/>
            <person name="Hildebrand F."/>
            <person name="Pallen M.J."/>
        </authorList>
    </citation>
    <scope>NUCLEOTIDE SEQUENCE</scope>
    <source>
        <strain evidence="2">USAMLcec3-3695</strain>
    </source>
</reference>
<sequence>MKGYGKVYKEVMRDTRLTAGEKGLYAYLCSYAGGSGSCYPSRSLISHEMGLNKDTVTKYMAKLRALGYIKLAKKRGGRGRFENNRYIIVHMSGDASSSSDRETGSRHTGAGKTMSGRTGPGQSVTKNNNNKINNDKMNDFKTNKHKTISLCVEKIKDPSLKESFIRFIDMREEKGKPLNDMTVSLMLDDLRSLSDNEREQKRIVDRSVTNSWLNFYPLCSSSRTAENDEEPIRAEDIQIPFGIYPTRTHLGG</sequence>
<evidence type="ECO:0000313" key="2">
    <source>
        <dbReference type="EMBL" id="HIU57759.1"/>
    </source>
</evidence>
<protein>
    <submittedName>
        <fullName evidence="2">Helix-turn-helix domain-containing protein</fullName>
    </submittedName>
</protein>
<gene>
    <name evidence="2" type="ORF">IAA61_08130</name>
</gene>
<dbReference type="EMBL" id="DVNB01000084">
    <property type="protein sequence ID" value="HIU57759.1"/>
    <property type="molecule type" value="Genomic_DNA"/>
</dbReference>
<feature type="region of interest" description="Disordered" evidence="1">
    <location>
        <begin position="93"/>
        <end position="139"/>
    </location>
</feature>
<dbReference type="Pfam" id="PF13730">
    <property type="entry name" value="HTH_36"/>
    <property type="match status" value="1"/>
</dbReference>
<evidence type="ECO:0000313" key="3">
    <source>
        <dbReference type="Proteomes" id="UP000824109"/>
    </source>
</evidence>
<organism evidence="2 3">
    <name type="scientific">Candidatus Ornithomonoglobus merdipullorum</name>
    <dbReference type="NCBI Taxonomy" id="2840895"/>
    <lineage>
        <taxon>Bacteria</taxon>
        <taxon>Bacillati</taxon>
        <taxon>Bacillota</taxon>
        <taxon>Clostridia</taxon>
        <taxon>Candidatus Ornithomonoglobus</taxon>
    </lineage>
</organism>
<name>A0A9D1MCM3_9FIRM</name>
<accession>A0A9D1MCM3</accession>
<dbReference type="Gene3D" id="1.10.10.10">
    <property type="entry name" value="Winged helix-like DNA-binding domain superfamily/Winged helix DNA-binding domain"/>
    <property type="match status" value="1"/>
</dbReference>
<reference evidence="2" key="1">
    <citation type="submission" date="2020-10" db="EMBL/GenBank/DDBJ databases">
        <authorList>
            <person name="Gilroy R."/>
        </authorList>
    </citation>
    <scope>NUCLEOTIDE SEQUENCE</scope>
    <source>
        <strain evidence="2">USAMLcec3-3695</strain>
    </source>
</reference>
<proteinExistence type="predicted"/>
<dbReference type="InterPro" id="IPR036388">
    <property type="entry name" value="WH-like_DNA-bd_sf"/>
</dbReference>
<comment type="caution">
    <text evidence="2">The sequence shown here is derived from an EMBL/GenBank/DDBJ whole genome shotgun (WGS) entry which is preliminary data.</text>
</comment>
<dbReference type="Proteomes" id="UP000824109">
    <property type="component" value="Unassembled WGS sequence"/>
</dbReference>
<dbReference type="AlphaFoldDB" id="A0A9D1MCM3"/>
<evidence type="ECO:0000256" key="1">
    <source>
        <dbReference type="SAM" id="MobiDB-lite"/>
    </source>
</evidence>